<dbReference type="Proteomes" id="UP000663829">
    <property type="component" value="Unassembled WGS sequence"/>
</dbReference>
<evidence type="ECO:0000313" key="1">
    <source>
        <dbReference type="EMBL" id="CAF1011027.1"/>
    </source>
</evidence>
<accession>A0A814HKD5</accession>
<gene>
    <name evidence="1" type="ORF">GPM918_LOCUS14267</name>
    <name evidence="2" type="ORF">SRO942_LOCUS14267</name>
</gene>
<organism evidence="1 3">
    <name type="scientific">Didymodactylos carnosus</name>
    <dbReference type="NCBI Taxonomy" id="1234261"/>
    <lineage>
        <taxon>Eukaryota</taxon>
        <taxon>Metazoa</taxon>
        <taxon>Spiralia</taxon>
        <taxon>Gnathifera</taxon>
        <taxon>Rotifera</taxon>
        <taxon>Eurotatoria</taxon>
        <taxon>Bdelloidea</taxon>
        <taxon>Philodinida</taxon>
        <taxon>Philodinidae</taxon>
        <taxon>Didymodactylos</taxon>
    </lineage>
</organism>
<reference evidence="1" key="1">
    <citation type="submission" date="2021-02" db="EMBL/GenBank/DDBJ databases">
        <authorList>
            <person name="Nowell W R."/>
        </authorList>
    </citation>
    <scope>NUCLEOTIDE SEQUENCE</scope>
</reference>
<comment type="caution">
    <text evidence="1">The sequence shown here is derived from an EMBL/GenBank/DDBJ whole genome shotgun (WGS) entry which is preliminary data.</text>
</comment>
<dbReference type="Proteomes" id="UP000681722">
    <property type="component" value="Unassembled WGS sequence"/>
</dbReference>
<keyword evidence="3" id="KW-1185">Reference proteome</keyword>
<dbReference type="EMBL" id="CAJNOQ010003409">
    <property type="protein sequence ID" value="CAF1011027.1"/>
    <property type="molecule type" value="Genomic_DNA"/>
</dbReference>
<evidence type="ECO:0000313" key="2">
    <source>
        <dbReference type="EMBL" id="CAF3782315.1"/>
    </source>
</evidence>
<name>A0A814HKD5_9BILA</name>
<protein>
    <submittedName>
        <fullName evidence="1">Uncharacterized protein</fullName>
    </submittedName>
</protein>
<sequence>MATFPQRLYELKFQKSLRASPLLTDMLSKTVTCFENLSTDLFLHIFDYLLTKLFPKLKSFSFQTNHEEYINDKKWEDIIQQSLKYLKYFI</sequence>
<dbReference type="EMBL" id="CAJOBC010003409">
    <property type="protein sequence ID" value="CAF3782315.1"/>
    <property type="molecule type" value="Genomic_DNA"/>
</dbReference>
<dbReference type="AlphaFoldDB" id="A0A814HKD5"/>
<proteinExistence type="predicted"/>
<evidence type="ECO:0000313" key="3">
    <source>
        <dbReference type="Proteomes" id="UP000663829"/>
    </source>
</evidence>